<dbReference type="WBParaSite" id="JU765_v2.g1759.t1">
    <property type="protein sequence ID" value="JU765_v2.g1759.t1"/>
    <property type="gene ID" value="JU765_v2.g1759"/>
</dbReference>
<name>A0AC34QLX5_9BILA</name>
<evidence type="ECO:0000313" key="1">
    <source>
        <dbReference type="Proteomes" id="UP000887576"/>
    </source>
</evidence>
<proteinExistence type="predicted"/>
<dbReference type="Proteomes" id="UP000887576">
    <property type="component" value="Unplaced"/>
</dbReference>
<sequence length="211" mass="24406">MMKMDNEWSMDFAFPLLSLLRTNGSVEAATEKARNICDDNEMLDSCFKSCGPTLERKILRLGLQPWKHICQRFDVLITQLDCWKLNIDTLTLGCHLESHKLRQSMEHLTHNQSVIIVDEICKDMNVLSICSIEEYSKYCGDVTKLLLVRLFRSSRDSIVEMLKIKWPVLPDTCSQKIEYYKNEEAQLALSKSNFLNVFSFGLVFLLLKLSV</sequence>
<reference evidence="2" key="1">
    <citation type="submission" date="2022-11" db="UniProtKB">
        <authorList>
            <consortium name="WormBaseParasite"/>
        </authorList>
    </citation>
    <scope>IDENTIFICATION</scope>
</reference>
<organism evidence="1 2">
    <name type="scientific">Panagrolaimus sp. JU765</name>
    <dbReference type="NCBI Taxonomy" id="591449"/>
    <lineage>
        <taxon>Eukaryota</taxon>
        <taxon>Metazoa</taxon>
        <taxon>Ecdysozoa</taxon>
        <taxon>Nematoda</taxon>
        <taxon>Chromadorea</taxon>
        <taxon>Rhabditida</taxon>
        <taxon>Tylenchina</taxon>
        <taxon>Panagrolaimomorpha</taxon>
        <taxon>Panagrolaimoidea</taxon>
        <taxon>Panagrolaimidae</taxon>
        <taxon>Panagrolaimus</taxon>
    </lineage>
</organism>
<accession>A0AC34QLX5</accession>
<evidence type="ECO:0000313" key="2">
    <source>
        <dbReference type="WBParaSite" id="JU765_v2.g1759.t1"/>
    </source>
</evidence>
<protein>
    <submittedName>
        <fullName evidence="2">Uncharacterized protein</fullName>
    </submittedName>
</protein>